<dbReference type="Gene3D" id="2.30.170.40">
    <property type="entry name" value="Ribosomal protein L28/L24"/>
    <property type="match status" value="1"/>
</dbReference>
<dbReference type="SUPFAM" id="SSF143800">
    <property type="entry name" value="L28p-like"/>
    <property type="match status" value="1"/>
</dbReference>
<dbReference type="RefSeq" id="WP_379955938.1">
    <property type="nucleotide sequence ID" value="NZ_JAUYVI010000004.1"/>
</dbReference>
<protein>
    <recommendedName>
        <fullName evidence="4 5">Large ribosomal subunit protein bL28</fullName>
    </recommendedName>
</protein>
<dbReference type="PANTHER" id="PTHR13528">
    <property type="entry name" value="39S RIBOSOMAL PROTEIN L28, MITOCHONDRIAL"/>
    <property type="match status" value="1"/>
</dbReference>
<organism evidence="6 7">
    <name type="scientific">Dongia sedimenti</name>
    <dbReference type="NCBI Taxonomy" id="3064282"/>
    <lineage>
        <taxon>Bacteria</taxon>
        <taxon>Pseudomonadati</taxon>
        <taxon>Pseudomonadota</taxon>
        <taxon>Alphaproteobacteria</taxon>
        <taxon>Rhodospirillales</taxon>
        <taxon>Dongiaceae</taxon>
        <taxon>Dongia</taxon>
    </lineage>
</organism>
<evidence type="ECO:0000256" key="2">
    <source>
        <dbReference type="ARBA" id="ARBA00022980"/>
    </source>
</evidence>
<sequence length="97" mass="10715">MARRCGITGKGVQVGNNVSHANNKTRRRFMPNLQVTRLLSDALGQQVRLRLTVNAIRTIEHNGGLDAFLLGTSDLKLPLEAKRLKRRIEKAQAAKAA</sequence>
<reference evidence="7" key="1">
    <citation type="submission" date="2023-08" db="EMBL/GenBank/DDBJ databases">
        <title>Rhodospirillaceae gen. nov., a novel taxon isolated from the Yangtze River Yuezi River estuary sludge.</title>
        <authorList>
            <person name="Ruan L."/>
        </authorList>
    </citation>
    <scope>NUCLEOTIDE SEQUENCE [LARGE SCALE GENOMIC DNA]</scope>
    <source>
        <strain evidence="7">R-7</strain>
    </source>
</reference>
<evidence type="ECO:0000313" key="6">
    <source>
        <dbReference type="EMBL" id="MDQ7248457.1"/>
    </source>
</evidence>
<proteinExistence type="inferred from homology"/>
<dbReference type="InterPro" id="IPR037147">
    <property type="entry name" value="Ribosomal_bL28_sf"/>
</dbReference>
<name>A0ABU0YMK7_9PROT</name>
<gene>
    <name evidence="5 6" type="primary">rpmB</name>
    <name evidence="6" type="ORF">Q8A70_12305</name>
</gene>
<evidence type="ECO:0000313" key="7">
    <source>
        <dbReference type="Proteomes" id="UP001230156"/>
    </source>
</evidence>
<comment type="similarity">
    <text evidence="1 5">Belongs to the bacterial ribosomal protein bL28 family.</text>
</comment>
<dbReference type="PANTHER" id="PTHR13528:SF2">
    <property type="entry name" value="LARGE RIBOSOMAL SUBUNIT PROTEIN BL28M"/>
    <property type="match status" value="1"/>
</dbReference>
<evidence type="ECO:0000256" key="3">
    <source>
        <dbReference type="ARBA" id="ARBA00023274"/>
    </source>
</evidence>
<dbReference type="InterPro" id="IPR001383">
    <property type="entry name" value="Ribosomal_bL28_bact-type"/>
</dbReference>
<dbReference type="Pfam" id="PF00830">
    <property type="entry name" value="Ribosomal_L28"/>
    <property type="match status" value="1"/>
</dbReference>
<accession>A0ABU0YMK7</accession>
<comment type="caution">
    <text evidence="6">The sequence shown here is derived from an EMBL/GenBank/DDBJ whole genome shotgun (WGS) entry which is preliminary data.</text>
</comment>
<dbReference type="NCBIfam" id="TIGR00009">
    <property type="entry name" value="L28"/>
    <property type="match status" value="1"/>
</dbReference>
<dbReference type="InterPro" id="IPR026569">
    <property type="entry name" value="Ribosomal_bL28"/>
</dbReference>
<evidence type="ECO:0000256" key="1">
    <source>
        <dbReference type="ARBA" id="ARBA00008760"/>
    </source>
</evidence>
<dbReference type="InterPro" id="IPR034704">
    <property type="entry name" value="Ribosomal_bL28/bL31-like_sf"/>
</dbReference>
<keyword evidence="3 5" id="KW-0687">Ribonucleoprotein</keyword>
<evidence type="ECO:0000256" key="5">
    <source>
        <dbReference type="HAMAP-Rule" id="MF_00373"/>
    </source>
</evidence>
<keyword evidence="2 5" id="KW-0689">Ribosomal protein</keyword>
<keyword evidence="7" id="KW-1185">Reference proteome</keyword>
<dbReference type="GO" id="GO:0005840">
    <property type="term" value="C:ribosome"/>
    <property type="evidence" value="ECO:0007669"/>
    <property type="project" value="UniProtKB-KW"/>
</dbReference>
<dbReference type="Proteomes" id="UP001230156">
    <property type="component" value="Unassembled WGS sequence"/>
</dbReference>
<dbReference type="HAMAP" id="MF_00373">
    <property type="entry name" value="Ribosomal_bL28"/>
    <property type="match status" value="1"/>
</dbReference>
<evidence type="ECO:0000256" key="4">
    <source>
        <dbReference type="ARBA" id="ARBA00035174"/>
    </source>
</evidence>
<dbReference type="EMBL" id="JAUYVI010000004">
    <property type="protein sequence ID" value="MDQ7248457.1"/>
    <property type="molecule type" value="Genomic_DNA"/>
</dbReference>